<evidence type="ECO:0000313" key="3">
    <source>
        <dbReference type="EMBL" id="KAK3741775.1"/>
    </source>
</evidence>
<evidence type="ECO:0000259" key="2">
    <source>
        <dbReference type="Pfam" id="PF01541"/>
    </source>
</evidence>
<dbReference type="InterPro" id="IPR035901">
    <property type="entry name" value="GIY-YIG_endonuc_sf"/>
</dbReference>
<feature type="domain" description="GIY-YIG" evidence="2">
    <location>
        <begin position="321"/>
        <end position="356"/>
    </location>
</feature>
<gene>
    <name evidence="3" type="ORF">RRG08_003265</name>
</gene>
<dbReference type="PANTHER" id="PTHR21301">
    <property type="entry name" value="REVERSE TRANSCRIPTASE"/>
    <property type="match status" value="1"/>
</dbReference>
<keyword evidence="4" id="KW-1185">Reference proteome</keyword>
<dbReference type="Gene3D" id="3.40.1440.10">
    <property type="entry name" value="GIY-YIG endonuclease"/>
    <property type="match status" value="1"/>
</dbReference>
<accession>A0AAE0YDM0</accession>
<evidence type="ECO:0000256" key="1">
    <source>
        <dbReference type="SAM" id="MobiDB-lite"/>
    </source>
</evidence>
<dbReference type="PANTHER" id="PTHR21301:SF10">
    <property type="entry name" value="REVERSE TRANSCRIPTASE DOMAIN-CONTAINING PROTEIN"/>
    <property type="match status" value="1"/>
</dbReference>
<dbReference type="InterPro" id="IPR000305">
    <property type="entry name" value="GIY-YIG_endonuc"/>
</dbReference>
<comment type="caution">
    <text evidence="3">The sequence shown here is derived from an EMBL/GenBank/DDBJ whole genome shotgun (WGS) entry which is preliminary data.</text>
</comment>
<proteinExistence type="predicted"/>
<dbReference type="EMBL" id="JAWDGP010006395">
    <property type="protein sequence ID" value="KAK3741775.1"/>
    <property type="molecule type" value="Genomic_DNA"/>
</dbReference>
<name>A0AAE0YDM0_9GAST</name>
<organism evidence="3 4">
    <name type="scientific">Elysia crispata</name>
    <name type="common">lettuce slug</name>
    <dbReference type="NCBI Taxonomy" id="231223"/>
    <lineage>
        <taxon>Eukaryota</taxon>
        <taxon>Metazoa</taxon>
        <taxon>Spiralia</taxon>
        <taxon>Lophotrochozoa</taxon>
        <taxon>Mollusca</taxon>
        <taxon>Gastropoda</taxon>
        <taxon>Heterobranchia</taxon>
        <taxon>Euthyneura</taxon>
        <taxon>Panpulmonata</taxon>
        <taxon>Sacoglossa</taxon>
        <taxon>Placobranchoidea</taxon>
        <taxon>Plakobranchidae</taxon>
        <taxon>Elysia</taxon>
    </lineage>
</organism>
<reference evidence="3" key="1">
    <citation type="journal article" date="2023" name="G3 (Bethesda)">
        <title>A reference genome for the long-term kleptoplast-retaining sea slug Elysia crispata morphotype clarki.</title>
        <authorList>
            <person name="Eastman K.E."/>
            <person name="Pendleton A.L."/>
            <person name="Shaikh M.A."/>
            <person name="Suttiyut T."/>
            <person name="Ogas R."/>
            <person name="Tomko P."/>
            <person name="Gavelis G."/>
            <person name="Widhalm J.R."/>
            <person name="Wisecaver J.H."/>
        </authorList>
    </citation>
    <scope>NUCLEOTIDE SEQUENCE</scope>
    <source>
        <strain evidence="3">ECLA1</strain>
    </source>
</reference>
<dbReference type="AlphaFoldDB" id="A0AAE0YDM0"/>
<evidence type="ECO:0000313" key="4">
    <source>
        <dbReference type="Proteomes" id="UP001283361"/>
    </source>
</evidence>
<feature type="compositionally biased region" description="Basic and acidic residues" evidence="1">
    <location>
        <begin position="38"/>
        <end position="52"/>
    </location>
</feature>
<sequence length="377" mass="42116">MTSTSYTKLWRSRAQTGQMLGWGRGSAQNASRFSAMARDGDGRGRDLVDMRSNRSRHQGPPTRPIPSPTSRAPSPEEPINTPHSPPQDHDSRPTPHLKRQRNIFSNLRNEEKEALQVLRDNDKITIKPADKGGTVVVHKEGNPGRPIIGGNGCPTEIISQFVGYHMKDLVSQLHSYVQDDMDFLRKIHDINKTGPLTPDTLLCTMDVSALYTNIPHEEGTDACRIALEEGSDPGTKPSPSFIYRCKKAIPTLPMAAFRRPKNLRDSLVHSSASRRDIVGSRPCNIARCMPCTSITSSTTLTSTITRKSYNILHSLSCHSHNVIYLITCNLCNKQYVGLTSQTLRKRFNIHRFNINNDRGDAVAKHFNLPRHTISHAK</sequence>
<dbReference type="Proteomes" id="UP001283361">
    <property type="component" value="Unassembled WGS sequence"/>
</dbReference>
<feature type="region of interest" description="Disordered" evidence="1">
    <location>
        <begin position="20"/>
        <end position="96"/>
    </location>
</feature>
<dbReference type="Pfam" id="PF01541">
    <property type="entry name" value="GIY-YIG"/>
    <property type="match status" value="1"/>
</dbReference>
<protein>
    <recommendedName>
        <fullName evidence="2">GIY-YIG domain-containing protein</fullName>
    </recommendedName>
</protein>